<dbReference type="RefSeq" id="WP_130958088.1">
    <property type="nucleotide sequence ID" value="NZ_JBHSHA010000004.1"/>
</dbReference>
<proteinExistence type="predicted"/>
<dbReference type="EMBL" id="SIXC01000010">
    <property type="protein sequence ID" value="TBH79058.1"/>
    <property type="molecule type" value="Genomic_DNA"/>
</dbReference>
<evidence type="ECO:0000313" key="1">
    <source>
        <dbReference type="EMBL" id="TBH79058.1"/>
    </source>
</evidence>
<dbReference type="AlphaFoldDB" id="A0A6H3F7S9"/>
<sequence>MNINFQAFKWRCNCSALPMEKFLAENALLNGINLNNRILYYIEGDDFWRGLVLTVKNMKKFTKIVNSSGKIRLDIHKLEKNEHIADFNFFIIDKNTGCGMYQHYHNSCSLNIFNAINKDRYLKIKNKLYEDAKIQLENENKPLKQIKNDLKIFNETIECSIIERNGSFVERVALMKSAKEAEIEFEILDTTKDEFVAIMPHMRRLKYQLFFNKESPMNLLIEGLTRTFKGAKLKKAKVVGIDEHGNDAVYKLLNDFDRFGSFDYEAMVPALSLDQDKVKESINENLIISKLIEAYNRVKTILVC</sequence>
<keyword evidence="2" id="KW-1185">Reference proteome</keyword>
<protein>
    <submittedName>
        <fullName evidence="1">Uncharacterized protein</fullName>
    </submittedName>
</protein>
<comment type="caution">
    <text evidence="1">The sequence shown here is derived from an EMBL/GenBank/DDBJ whole genome shotgun (WGS) entry which is preliminary data.</text>
</comment>
<evidence type="ECO:0000313" key="2">
    <source>
        <dbReference type="Proteomes" id="UP000292919"/>
    </source>
</evidence>
<reference evidence="1 2" key="1">
    <citation type="submission" date="2018-12" db="EMBL/GenBank/DDBJ databases">
        <title>First genome draft of Desulfovibrio legallis sp. nov.</title>
        <authorList>
            <person name="Ben Dhia O."/>
            <person name="Najjari A."/>
            <person name="Ferjani R."/>
            <person name="Fhoula I."/>
            <person name="Fardeau M.-L."/>
            <person name="Boudabbous A."/>
            <person name="Ouzari H.I."/>
        </authorList>
    </citation>
    <scope>NUCLEOTIDE SEQUENCE [LARGE SCALE GENOMIC DNA]</scope>
    <source>
        <strain evidence="1 2">H1T</strain>
    </source>
</reference>
<gene>
    <name evidence="1" type="ORF">EB812_08625</name>
</gene>
<dbReference type="Proteomes" id="UP000292919">
    <property type="component" value="Unassembled WGS sequence"/>
</dbReference>
<name>A0A6H3F7S9_9BACT</name>
<accession>A0A6H3F7S9</accession>
<organism evidence="1 2">
    <name type="scientific">Desulfovibrio legallii</name>
    <dbReference type="NCBI Taxonomy" id="571438"/>
    <lineage>
        <taxon>Bacteria</taxon>
        <taxon>Pseudomonadati</taxon>
        <taxon>Thermodesulfobacteriota</taxon>
        <taxon>Desulfovibrionia</taxon>
        <taxon>Desulfovibrionales</taxon>
        <taxon>Desulfovibrionaceae</taxon>
        <taxon>Desulfovibrio</taxon>
    </lineage>
</organism>